<dbReference type="SMART" id="SM01019">
    <property type="entry name" value="B3"/>
    <property type="match status" value="3"/>
</dbReference>
<evidence type="ECO:0000313" key="8">
    <source>
        <dbReference type="Proteomes" id="UP001153076"/>
    </source>
</evidence>
<comment type="caution">
    <text evidence="7">The sequence shown here is derived from an EMBL/GenBank/DDBJ whole genome shotgun (WGS) entry which is preliminary data.</text>
</comment>
<evidence type="ECO:0000256" key="4">
    <source>
        <dbReference type="ARBA" id="ARBA00023163"/>
    </source>
</evidence>
<dbReference type="CDD" id="cd10017">
    <property type="entry name" value="B3_DNA"/>
    <property type="match status" value="3"/>
</dbReference>
<evidence type="ECO:0000256" key="3">
    <source>
        <dbReference type="ARBA" id="ARBA00023125"/>
    </source>
</evidence>
<keyword evidence="4" id="KW-0804">Transcription</keyword>
<dbReference type="PANTHER" id="PTHR31391:SF106">
    <property type="entry name" value="B3 DOMAIN-CONTAINING PROTEIN OS01G0723500"/>
    <property type="match status" value="1"/>
</dbReference>
<accession>A0A9Q1KXS2</accession>
<dbReference type="OrthoDB" id="660291at2759"/>
<gene>
    <name evidence="7" type="ORF">Cgig2_021228</name>
</gene>
<keyword evidence="2" id="KW-0805">Transcription regulation</keyword>
<organism evidence="7 8">
    <name type="scientific">Carnegiea gigantea</name>
    <dbReference type="NCBI Taxonomy" id="171969"/>
    <lineage>
        <taxon>Eukaryota</taxon>
        <taxon>Viridiplantae</taxon>
        <taxon>Streptophyta</taxon>
        <taxon>Embryophyta</taxon>
        <taxon>Tracheophyta</taxon>
        <taxon>Spermatophyta</taxon>
        <taxon>Magnoliopsida</taxon>
        <taxon>eudicotyledons</taxon>
        <taxon>Gunneridae</taxon>
        <taxon>Pentapetalae</taxon>
        <taxon>Caryophyllales</taxon>
        <taxon>Cactineae</taxon>
        <taxon>Cactaceae</taxon>
        <taxon>Cactoideae</taxon>
        <taxon>Echinocereeae</taxon>
        <taxon>Carnegiea</taxon>
    </lineage>
</organism>
<evidence type="ECO:0000256" key="2">
    <source>
        <dbReference type="ARBA" id="ARBA00023015"/>
    </source>
</evidence>
<evidence type="ECO:0000259" key="6">
    <source>
        <dbReference type="PROSITE" id="PS50863"/>
    </source>
</evidence>
<keyword evidence="5" id="KW-0539">Nucleus</keyword>
<dbReference type="Pfam" id="PF02362">
    <property type="entry name" value="B3"/>
    <property type="match status" value="3"/>
</dbReference>
<dbReference type="SUPFAM" id="SSF101936">
    <property type="entry name" value="DNA-binding pseudobarrel domain"/>
    <property type="match status" value="3"/>
</dbReference>
<dbReference type="EMBL" id="JAKOGI010000013">
    <property type="protein sequence ID" value="KAJ8450756.1"/>
    <property type="molecule type" value="Genomic_DNA"/>
</dbReference>
<evidence type="ECO:0000313" key="7">
    <source>
        <dbReference type="EMBL" id="KAJ8450756.1"/>
    </source>
</evidence>
<dbReference type="GO" id="GO:0005634">
    <property type="term" value="C:nucleus"/>
    <property type="evidence" value="ECO:0007669"/>
    <property type="project" value="UniProtKB-SubCell"/>
</dbReference>
<reference evidence="7" key="1">
    <citation type="submission" date="2022-04" db="EMBL/GenBank/DDBJ databases">
        <title>Carnegiea gigantea Genome sequencing and assembly v2.</title>
        <authorList>
            <person name="Copetti D."/>
            <person name="Sanderson M.J."/>
            <person name="Burquez A."/>
            <person name="Wojciechowski M.F."/>
        </authorList>
    </citation>
    <scope>NUCLEOTIDE SEQUENCE</scope>
    <source>
        <strain evidence="7">SGP5-SGP5p</strain>
        <tissue evidence="7">Aerial part</tissue>
    </source>
</reference>
<dbReference type="PROSITE" id="PS50863">
    <property type="entry name" value="B3"/>
    <property type="match status" value="3"/>
</dbReference>
<feature type="domain" description="TF-B3" evidence="6">
    <location>
        <begin position="260"/>
        <end position="358"/>
    </location>
</feature>
<proteinExistence type="predicted"/>
<dbReference type="Proteomes" id="UP001153076">
    <property type="component" value="Unassembled WGS sequence"/>
</dbReference>
<dbReference type="Gene3D" id="2.40.330.10">
    <property type="entry name" value="DNA-binding pseudobarrel domain"/>
    <property type="match status" value="3"/>
</dbReference>
<evidence type="ECO:0000256" key="1">
    <source>
        <dbReference type="ARBA" id="ARBA00004123"/>
    </source>
</evidence>
<dbReference type="InterPro" id="IPR015300">
    <property type="entry name" value="DNA-bd_pseudobarrel_sf"/>
</dbReference>
<comment type="subcellular location">
    <subcellularLocation>
        <location evidence="1">Nucleus</location>
    </subcellularLocation>
</comment>
<dbReference type="AlphaFoldDB" id="A0A9Q1KXS2"/>
<feature type="domain" description="TF-B3" evidence="6">
    <location>
        <begin position="1"/>
        <end position="81"/>
    </location>
</feature>
<dbReference type="PANTHER" id="PTHR31391">
    <property type="entry name" value="B3 DOMAIN-CONTAINING PROTEIN OS11G0197600-RELATED"/>
    <property type="match status" value="1"/>
</dbReference>
<sequence length="635" mass="71561">MFERGSKKSCSAFLPQKVNRESHLGPSDNSWHVDLVEHNGHLFFDEGWSTFVKDHSIECGDSLVFRYDGNLHFTVQIFDHSSCEKEKAFQAECSQEPSYLNGCLGRKRERGSEASTSDILVEKKLRGPLIPIHLDLPWRDRDQYLEMFYNKDREVKQFTIDEYDNGTVALTDTFQKRIVVALPAFSNSPEMLAMIMSPRQKNASKVKKACCKKFGKKACSKKIEKKASSKKKKKDSQKKTSITEFIEARAAHYFTSNFPYFVRVMKYSNIVKGSMKVPVKFGKEHLPNHRAKVVLRNLNGECWELNSVPTERSVHSTMYSFCGGWSAFVRCNGIKMEDVCIFELVDKLEMRVHILRLGLEGLESKNQKDSSHAHGVRAYGLPLQIEGNVPEDNAVHPAKFSEQTNDLNINNNIEHKKHSETILETQGAEYFFDTSDGASALQIPINSAPFLLSEVANDTTDYLLTCNPDGTISYETGIQSGAELYSTPSMNTKVISGDARAAHSFTSPFPCFMKVMKSSNVGGSQTLAVPRKFSAVHLRIPKTVIVLRNMTGDCWNVTSARYGLQTKFCKGWPLFVHHNGLKVGDICIFELVDDRVFQVHIFEASHTVSQCLLSNDVLDDDSATPLETLECIRLP</sequence>
<feature type="domain" description="TF-B3" evidence="6">
    <location>
        <begin position="512"/>
        <end position="605"/>
    </location>
</feature>
<keyword evidence="3" id="KW-0238">DNA-binding</keyword>
<dbReference type="InterPro" id="IPR003340">
    <property type="entry name" value="B3_DNA-bd"/>
</dbReference>
<dbReference type="GO" id="GO:0003677">
    <property type="term" value="F:DNA binding"/>
    <property type="evidence" value="ECO:0007669"/>
    <property type="project" value="UniProtKB-KW"/>
</dbReference>
<evidence type="ECO:0000256" key="5">
    <source>
        <dbReference type="ARBA" id="ARBA00023242"/>
    </source>
</evidence>
<name>A0A9Q1KXS2_9CARY</name>
<protein>
    <recommendedName>
        <fullName evidence="6">TF-B3 domain-containing protein</fullName>
    </recommendedName>
</protein>
<keyword evidence="8" id="KW-1185">Reference proteome</keyword>
<dbReference type="InterPro" id="IPR044837">
    <property type="entry name" value="REM16-like"/>
</dbReference>